<dbReference type="Pfam" id="PF17288">
    <property type="entry name" value="Terminase_3C"/>
    <property type="match status" value="1"/>
</dbReference>
<sequence>MTLALKAGRKFAPLLAPARYKGAHGGRGSGKSHFFAEMLVARANSQLGFRAACLREVQKSLKNSVKLLVEDKIRKHGLSDRFEVLEAEIRTPGGGIIIFQGMLNHTADSIKSLEGFDVAWVEEAQSLSQRSLDLLRPTIRKPGSELWFSWNPNKPTDPVDALLRGPNPPSNSTIVEVNYDANPWMPPELTADMEDDRDRDIEKYNHVWGGDYSHNSVARVFRDWKVEKFETPKDALYRFGADWGFAQDPTALVRCYIVGRNLFVDAEAVEVGCEIDETPALFAGDCPADYKDQYGNPRWSNDNRRPGIAGALTSLIRADNARPETVSYMKRQGFKITEAVKGPGSLEDGVQFLKMFDIVVHPRCRHVAAELRDYSYKVDPQTEEVMSVLEDKNNHTIDALRYAVEELRRSGWKPKADGPPKPKDMWATPDRTEGDWRTA</sequence>
<dbReference type="Proteomes" id="UP000197097">
    <property type="component" value="Unassembled WGS sequence"/>
</dbReference>
<gene>
    <name evidence="4" type="ORF">CDQ91_10345</name>
</gene>
<comment type="caution">
    <text evidence="4">The sequence shown here is derived from an EMBL/GenBank/DDBJ whole genome shotgun (WGS) entry which is preliminary data.</text>
</comment>
<keyword evidence="5" id="KW-1185">Reference proteome</keyword>
<dbReference type="Pfam" id="PF04466">
    <property type="entry name" value="Terminase_3"/>
    <property type="match status" value="1"/>
</dbReference>
<dbReference type="InterPro" id="IPR006437">
    <property type="entry name" value="Phage_terminase_lsu"/>
</dbReference>
<feature type="region of interest" description="Disordered" evidence="1">
    <location>
        <begin position="410"/>
        <end position="439"/>
    </location>
</feature>
<dbReference type="InterPro" id="IPR052380">
    <property type="entry name" value="Viral_DNA_packaging_terminase"/>
</dbReference>
<dbReference type="NCBIfam" id="TIGR01547">
    <property type="entry name" value="phage_term_2"/>
    <property type="match status" value="1"/>
</dbReference>
<name>A0A246JYL3_9SPHN</name>
<evidence type="ECO:0000259" key="2">
    <source>
        <dbReference type="Pfam" id="PF04466"/>
    </source>
</evidence>
<evidence type="ECO:0000259" key="3">
    <source>
        <dbReference type="Pfam" id="PF17288"/>
    </source>
</evidence>
<accession>A0A246JYL3</accession>
<dbReference type="OrthoDB" id="479677at2"/>
<protein>
    <submittedName>
        <fullName evidence="4">Terminase</fullName>
    </submittedName>
</protein>
<dbReference type="InterPro" id="IPR035413">
    <property type="entry name" value="Terminase_L_C"/>
</dbReference>
<dbReference type="Gene3D" id="3.30.420.280">
    <property type="match status" value="1"/>
</dbReference>
<reference evidence="4 5" key="1">
    <citation type="journal article" date="2002" name="Int. J. Syst. Evol. Microbiol.">
        <title>Sphingopyxis witflariensis sp. nov., isolated from activated sludge.</title>
        <authorList>
            <person name="Kampfer P."/>
            <person name="Witzenberger R."/>
            <person name="Denner E.B."/>
            <person name="Busse H.J."/>
            <person name="Neef A."/>
        </authorList>
    </citation>
    <scope>NUCLEOTIDE SEQUENCE [LARGE SCALE GENOMIC DNA]</scope>
    <source>
        <strain evidence="4 5">DSM 14551</strain>
    </source>
</reference>
<dbReference type="AlphaFoldDB" id="A0A246JYL3"/>
<proteinExistence type="predicted"/>
<dbReference type="InterPro" id="IPR035412">
    <property type="entry name" value="Terminase_L_N"/>
</dbReference>
<feature type="domain" description="Phage terminase large subunit C-terminal" evidence="3">
    <location>
        <begin position="242"/>
        <end position="405"/>
    </location>
</feature>
<evidence type="ECO:0000256" key="1">
    <source>
        <dbReference type="SAM" id="MobiDB-lite"/>
    </source>
</evidence>
<feature type="domain" description="Phage terminase large subunit N-terminal" evidence="2">
    <location>
        <begin position="20"/>
        <end position="210"/>
    </location>
</feature>
<evidence type="ECO:0000313" key="5">
    <source>
        <dbReference type="Proteomes" id="UP000197097"/>
    </source>
</evidence>
<dbReference type="InterPro" id="IPR027417">
    <property type="entry name" value="P-loop_NTPase"/>
</dbReference>
<dbReference type="RefSeq" id="WP_088472625.1">
    <property type="nucleotide sequence ID" value="NZ_NISJ01000004.1"/>
</dbReference>
<organism evidence="4 5">
    <name type="scientific">Sphingopyxis witflariensis</name>
    <dbReference type="NCBI Taxonomy" id="173675"/>
    <lineage>
        <taxon>Bacteria</taxon>
        <taxon>Pseudomonadati</taxon>
        <taxon>Pseudomonadota</taxon>
        <taxon>Alphaproteobacteria</taxon>
        <taxon>Sphingomonadales</taxon>
        <taxon>Sphingomonadaceae</taxon>
        <taxon>Sphingopyxis</taxon>
    </lineage>
</organism>
<dbReference type="EMBL" id="NISJ01000004">
    <property type="protein sequence ID" value="OWQ98010.1"/>
    <property type="molecule type" value="Genomic_DNA"/>
</dbReference>
<dbReference type="Gene3D" id="3.40.50.300">
    <property type="entry name" value="P-loop containing nucleotide triphosphate hydrolases"/>
    <property type="match status" value="1"/>
</dbReference>
<evidence type="ECO:0000313" key="4">
    <source>
        <dbReference type="EMBL" id="OWQ98010.1"/>
    </source>
</evidence>
<dbReference type="PANTHER" id="PTHR39184:SF1">
    <property type="entry name" value="PBSX PHAGE TERMINASE LARGE SUBUNIT"/>
    <property type="match status" value="1"/>
</dbReference>
<dbReference type="PANTHER" id="PTHR39184">
    <property type="match status" value="1"/>
</dbReference>